<protein>
    <recommendedName>
        <fullName evidence="6">AMP-dependent synthetase/ligase domain-containing protein</fullName>
    </recommendedName>
</protein>
<dbReference type="InterPro" id="IPR000873">
    <property type="entry name" value="AMP-dep_synth/lig_dom"/>
</dbReference>
<dbReference type="PANTHER" id="PTHR24096">
    <property type="entry name" value="LONG-CHAIN-FATTY-ACID--COA LIGASE"/>
    <property type="match status" value="1"/>
</dbReference>
<comment type="similarity">
    <text evidence="1">Belongs to the ATP-dependent AMP-binding enzyme family.</text>
</comment>
<dbReference type="Gene3D" id="3.40.50.12780">
    <property type="entry name" value="N-terminal domain of ligase-like"/>
    <property type="match status" value="1"/>
</dbReference>
<dbReference type="Pfam" id="PF13193">
    <property type="entry name" value="AMP-binding_C"/>
    <property type="match status" value="1"/>
</dbReference>
<dbReference type="AlphaFoldDB" id="A0A0D1ZSA0"/>
<accession>A0A0D1ZSA0</accession>
<dbReference type="EMBL" id="KN847524">
    <property type="protein sequence ID" value="KIV89668.1"/>
    <property type="molecule type" value="Genomic_DNA"/>
</dbReference>
<dbReference type="GO" id="GO:0016405">
    <property type="term" value="F:CoA-ligase activity"/>
    <property type="evidence" value="ECO:0007669"/>
    <property type="project" value="TreeGrafter"/>
</dbReference>
<dbReference type="SUPFAM" id="SSF56801">
    <property type="entry name" value="Acetyl-CoA synthetase-like"/>
    <property type="match status" value="1"/>
</dbReference>
<dbReference type="InterPro" id="IPR020845">
    <property type="entry name" value="AMP-binding_CS"/>
</dbReference>
<evidence type="ECO:0000256" key="1">
    <source>
        <dbReference type="ARBA" id="ARBA00006432"/>
    </source>
</evidence>
<dbReference type="CDD" id="cd05911">
    <property type="entry name" value="Firefly_Luc_like"/>
    <property type="match status" value="1"/>
</dbReference>
<sequence length="580" mass="64704">MLCSIPSKLIAKTTRKLSRRRSRILMTLKSKYPPLEVPECNILSFVFPAGRKPSEKPTWIDANDPSNSLSLADMLSWVKRFAAGLDVLGVGQGETIMVFTPNHIFVPVAYLATAGSKRIFTGANPAYTVDEVAYQMKIIRAAVVLIHPSLLRQGLAAAKQAQIPISRVFQFSSVECPVQNGVRDWRDITTMASTTEAQSWQWDTLRRHRSQNTIAAVNFSSGTTGLPKGVCISHYNLVSNAIQNLANKFHNTGCSETDPGPERWLATLPLYHAYAQLWTITIASRLQASVYIMSKFVFEDYLRHIEKYNITTLQVVPPILLMLNKRPETAKYKLHSLQTILCGAAPLSPAVQTEVSQRLGVVVVQGWGMTETTCAGIMIPGRMVEDTGSIGYLLPNTEALLLDEEENEVTNDGKPGELLLRGPQVMLKYWENEIATKETLTPDGWLRTGDVAVVEDGKFWIVDRKKELIKVNGLQVAPAELEAILLLHQDIVDAAVTGIRFQDDEWPRAYVVRREHSQTTEAEVREFVATKVAKHKRLSGGIMFVPEIPKLASGKIIRKQLREWSKRDAKEMGGIMRSSL</sequence>
<evidence type="ECO:0000259" key="2">
    <source>
        <dbReference type="Pfam" id="PF00501"/>
    </source>
</evidence>
<dbReference type="InterPro" id="IPR025110">
    <property type="entry name" value="AMP-bd_C"/>
</dbReference>
<gene>
    <name evidence="4" type="ORF">PV10_07053</name>
</gene>
<dbReference type="OrthoDB" id="6509636at2759"/>
<dbReference type="PROSITE" id="PS00455">
    <property type="entry name" value="AMP_BINDING"/>
    <property type="match status" value="1"/>
</dbReference>
<evidence type="ECO:0008006" key="6">
    <source>
        <dbReference type="Google" id="ProtNLM"/>
    </source>
</evidence>
<dbReference type="InterPro" id="IPR042099">
    <property type="entry name" value="ANL_N_sf"/>
</dbReference>
<evidence type="ECO:0000313" key="5">
    <source>
        <dbReference type="Proteomes" id="UP000054302"/>
    </source>
</evidence>
<organism evidence="4 5">
    <name type="scientific">Exophiala mesophila</name>
    <name type="common">Black yeast-like fungus</name>
    <dbReference type="NCBI Taxonomy" id="212818"/>
    <lineage>
        <taxon>Eukaryota</taxon>
        <taxon>Fungi</taxon>
        <taxon>Dikarya</taxon>
        <taxon>Ascomycota</taxon>
        <taxon>Pezizomycotina</taxon>
        <taxon>Eurotiomycetes</taxon>
        <taxon>Chaetothyriomycetidae</taxon>
        <taxon>Chaetothyriales</taxon>
        <taxon>Herpotrichiellaceae</taxon>
        <taxon>Exophiala</taxon>
    </lineage>
</organism>
<feature type="domain" description="AMP-dependent synthetase/ligase" evidence="2">
    <location>
        <begin position="51"/>
        <end position="430"/>
    </location>
</feature>
<dbReference type="PANTHER" id="PTHR24096:SF194">
    <property type="entry name" value="AMP-DEPENDENT SYNTHETASE_LIGASE DOMAIN-CONTAINING PROTEIN"/>
    <property type="match status" value="1"/>
</dbReference>
<dbReference type="FunFam" id="3.30.300.30:FF:000007">
    <property type="entry name" value="4-coumarate--CoA ligase 2"/>
    <property type="match status" value="1"/>
</dbReference>
<reference evidence="4 5" key="1">
    <citation type="submission" date="2015-01" db="EMBL/GenBank/DDBJ databases">
        <title>The Genome Sequence of Exophiala mesophila CBS40295.</title>
        <authorList>
            <consortium name="The Broad Institute Genomics Platform"/>
            <person name="Cuomo C."/>
            <person name="de Hoog S."/>
            <person name="Gorbushina A."/>
            <person name="Stielow B."/>
            <person name="Teixiera M."/>
            <person name="Abouelleil A."/>
            <person name="Chapman S.B."/>
            <person name="Priest M."/>
            <person name="Young S.K."/>
            <person name="Wortman J."/>
            <person name="Nusbaum C."/>
            <person name="Birren B."/>
        </authorList>
    </citation>
    <scope>NUCLEOTIDE SEQUENCE [LARGE SCALE GENOMIC DNA]</scope>
    <source>
        <strain evidence="4 5">CBS 40295</strain>
    </source>
</reference>
<dbReference type="GeneID" id="27324898"/>
<dbReference type="RefSeq" id="XP_016221242.1">
    <property type="nucleotide sequence ID" value="XM_016371910.1"/>
</dbReference>
<dbReference type="InterPro" id="IPR045851">
    <property type="entry name" value="AMP-bd_C_sf"/>
</dbReference>
<keyword evidence="5" id="KW-1185">Reference proteome</keyword>
<dbReference type="Gene3D" id="3.30.300.30">
    <property type="match status" value="1"/>
</dbReference>
<feature type="domain" description="AMP-binding enzyme C-terminal" evidence="3">
    <location>
        <begin position="480"/>
        <end position="555"/>
    </location>
</feature>
<evidence type="ECO:0000259" key="3">
    <source>
        <dbReference type="Pfam" id="PF13193"/>
    </source>
</evidence>
<dbReference type="Proteomes" id="UP000054302">
    <property type="component" value="Unassembled WGS sequence"/>
</dbReference>
<dbReference type="HOGENOM" id="CLU_000022_59_2_1"/>
<dbReference type="VEuPathDB" id="FungiDB:PV10_07053"/>
<proteinExistence type="inferred from homology"/>
<dbReference type="Pfam" id="PF00501">
    <property type="entry name" value="AMP-binding"/>
    <property type="match status" value="1"/>
</dbReference>
<evidence type="ECO:0000313" key="4">
    <source>
        <dbReference type="EMBL" id="KIV89668.1"/>
    </source>
</evidence>
<name>A0A0D1ZSA0_EXOME</name>
<dbReference type="STRING" id="212818.A0A0D1ZSA0"/>